<reference evidence="2 3" key="1">
    <citation type="journal article" date="2023" name="bioRxiv">
        <title>An intranuclear bacterial parasite of deep-sea mussels expresses apoptosis inhibitors acquired from its host.</title>
        <authorList>
            <person name="Gonzalez Porras M.A."/>
            <person name="Assie A."/>
            <person name="Tietjen M."/>
            <person name="Violette M."/>
            <person name="Kleiner M."/>
            <person name="Gruber-Vodicka H."/>
            <person name="Dubilier N."/>
            <person name="Leisch N."/>
        </authorList>
    </citation>
    <scope>NUCLEOTIDE SEQUENCE [LARGE SCALE GENOMIC DNA]</scope>
    <source>
        <strain evidence="2">IAP13</strain>
    </source>
</reference>
<dbReference type="PROSITE" id="PS51128">
    <property type="entry name" value="ZF_DKSA_2"/>
    <property type="match status" value="1"/>
</dbReference>
<dbReference type="Gene3D" id="1.20.120.910">
    <property type="entry name" value="DksA, coiled-coil domain"/>
    <property type="match status" value="1"/>
</dbReference>
<dbReference type="AlphaFoldDB" id="A0AA90SMK7"/>
<dbReference type="Proteomes" id="UP001178148">
    <property type="component" value="Unassembled WGS sequence"/>
</dbReference>
<proteinExistence type="predicted"/>
<name>A0AA90SMK7_9GAMM</name>
<comment type="caution">
    <text evidence="2">The sequence shown here is derived from an EMBL/GenBank/DDBJ whole genome shotgun (WGS) entry which is preliminary data.</text>
</comment>
<evidence type="ECO:0000313" key="3">
    <source>
        <dbReference type="Proteomes" id="UP001178148"/>
    </source>
</evidence>
<protein>
    <submittedName>
        <fullName evidence="2">Uncharacterized protein</fullName>
    </submittedName>
</protein>
<keyword evidence="3" id="KW-1185">Reference proteome</keyword>
<dbReference type="EMBL" id="JASXSV010000008">
    <property type="protein sequence ID" value="MDP0588946.1"/>
    <property type="molecule type" value="Genomic_DNA"/>
</dbReference>
<sequence>MGYGTVVEWLGNEASAELNRINRALAKIGSGCFGFCSSYGNQIQNARLEAMRYGDVCISCSGKRSSSCWVVPLEGGGVNHLTPSMRMDIKQLGVRLDCDRAQD</sequence>
<accession>A0AA90SMK7</accession>
<feature type="zinc finger region" description="dksA C4-type" evidence="1">
    <location>
        <begin position="36"/>
        <end position="60"/>
    </location>
</feature>
<gene>
    <name evidence="2" type="ORF">QS748_07045</name>
</gene>
<organism evidence="2 3">
    <name type="scientific">Candidatus Endonucleibacter bathymodioli</name>
    <dbReference type="NCBI Taxonomy" id="539814"/>
    <lineage>
        <taxon>Bacteria</taxon>
        <taxon>Pseudomonadati</taxon>
        <taxon>Pseudomonadota</taxon>
        <taxon>Gammaproteobacteria</taxon>
        <taxon>Oceanospirillales</taxon>
        <taxon>Endozoicomonadaceae</taxon>
        <taxon>Candidatus Endonucleibacter</taxon>
    </lineage>
</organism>
<evidence type="ECO:0000256" key="1">
    <source>
        <dbReference type="PROSITE-ProRule" id="PRU00510"/>
    </source>
</evidence>
<evidence type="ECO:0000313" key="2">
    <source>
        <dbReference type="EMBL" id="MDP0588946.1"/>
    </source>
</evidence>